<feature type="transmembrane region" description="Helical" evidence="1">
    <location>
        <begin position="35"/>
        <end position="55"/>
    </location>
</feature>
<feature type="transmembrane region" description="Helical" evidence="1">
    <location>
        <begin position="123"/>
        <end position="142"/>
    </location>
</feature>
<accession>A0AAV5TJI3</accession>
<dbReference type="PANTHER" id="PTHR45830">
    <property type="entry name" value="SERPENTINE RECEPTOR, CLASS I"/>
    <property type="match status" value="1"/>
</dbReference>
<feature type="transmembrane region" description="Helical" evidence="1">
    <location>
        <begin position="83"/>
        <end position="102"/>
    </location>
</feature>
<proteinExistence type="predicted"/>
<dbReference type="Proteomes" id="UP001432027">
    <property type="component" value="Unassembled WGS sequence"/>
</dbReference>
<keyword evidence="1" id="KW-1133">Transmembrane helix</keyword>
<protein>
    <recommendedName>
        <fullName evidence="4">G protein-coupled receptor</fullName>
    </recommendedName>
</protein>
<dbReference type="AlphaFoldDB" id="A0AAV5TJI3"/>
<sequence length="190" mass="21279">FMISVLVLTAVTLHPLVSYVILFQSKSMSADMRAGYLILQVAQVVQDIFFCLLYQPYLMTPLPAIGCMGLLCDSEWLPPVKLLGIFVFLMNGSIVIYLSVLLHIQQALIPGKSRVQISPRSQCLVVLTLSVYTLWVVSSYFISTSEPTNRTQVIQQLNLSWVEQYSRHIVVFGEAFGDSGTFRTGEISSY</sequence>
<dbReference type="PANTHER" id="PTHR45830:SF15">
    <property type="entry name" value="SERPENTINE RECEPTOR, CLASS I"/>
    <property type="match status" value="1"/>
</dbReference>
<evidence type="ECO:0000313" key="3">
    <source>
        <dbReference type="Proteomes" id="UP001432027"/>
    </source>
</evidence>
<evidence type="ECO:0000256" key="1">
    <source>
        <dbReference type="SAM" id="Phobius"/>
    </source>
</evidence>
<evidence type="ECO:0008006" key="4">
    <source>
        <dbReference type="Google" id="ProtNLM"/>
    </source>
</evidence>
<dbReference type="InterPro" id="IPR019422">
    <property type="entry name" value="7TM_GPCR_serpentine_rcpt_Srh"/>
</dbReference>
<keyword evidence="1" id="KW-0812">Transmembrane</keyword>
<dbReference type="Pfam" id="PF10318">
    <property type="entry name" value="7TM_GPCR_Srh"/>
    <property type="match status" value="1"/>
</dbReference>
<evidence type="ECO:0000313" key="2">
    <source>
        <dbReference type="EMBL" id="GMS94573.1"/>
    </source>
</evidence>
<gene>
    <name evidence="2" type="ORF">PENTCL1PPCAC_16748</name>
</gene>
<dbReference type="EMBL" id="BTSX01000004">
    <property type="protein sequence ID" value="GMS94573.1"/>
    <property type="molecule type" value="Genomic_DNA"/>
</dbReference>
<keyword evidence="3" id="KW-1185">Reference proteome</keyword>
<feature type="transmembrane region" description="Helical" evidence="1">
    <location>
        <begin position="6"/>
        <end position="23"/>
    </location>
</feature>
<name>A0AAV5TJI3_9BILA</name>
<feature type="non-terminal residue" evidence="2">
    <location>
        <position position="1"/>
    </location>
</feature>
<keyword evidence="1" id="KW-0472">Membrane</keyword>
<reference evidence="2" key="1">
    <citation type="submission" date="2023-10" db="EMBL/GenBank/DDBJ databases">
        <title>Genome assembly of Pristionchus species.</title>
        <authorList>
            <person name="Yoshida K."/>
            <person name="Sommer R.J."/>
        </authorList>
    </citation>
    <scope>NUCLEOTIDE SEQUENCE</scope>
    <source>
        <strain evidence="2">RS0144</strain>
    </source>
</reference>
<comment type="caution">
    <text evidence="2">The sequence shown here is derived from an EMBL/GenBank/DDBJ whole genome shotgun (WGS) entry which is preliminary data.</text>
</comment>
<organism evidence="2 3">
    <name type="scientific">Pristionchus entomophagus</name>
    <dbReference type="NCBI Taxonomy" id="358040"/>
    <lineage>
        <taxon>Eukaryota</taxon>
        <taxon>Metazoa</taxon>
        <taxon>Ecdysozoa</taxon>
        <taxon>Nematoda</taxon>
        <taxon>Chromadorea</taxon>
        <taxon>Rhabditida</taxon>
        <taxon>Rhabditina</taxon>
        <taxon>Diplogasteromorpha</taxon>
        <taxon>Diplogasteroidea</taxon>
        <taxon>Neodiplogasteridae</taxon>
        <taxon>Pristionchus</taxon>
    </lineage>
</organism>